<dbReference type="InterPro" id="IPR011701">
    <property type="entry name" value="MFS"/>
</dbReference>
<feature type="transmembrane region" description="Helical" evidence="5">
    <location>
        <begin position="216"/>
        <end position="238"/>
    </location>
</feature>
<dbReference type="PANTHER" id="PTHR23542">
    <property type="match status" value="1"/>
</dbReference>
<feature type="transmembrane region" description="Helical" evidence="5">
    <location>
        <begin position="337"/>
        <end position="359"/>
    </location>
</feature>
<keyword evidence="4 5" id="KW-0472">Membrane</keyword>
<feature type="transmembrane region" description="Helical" evidence="5">
    <location>
        <begin position="278"/>
        <end position="295"/>
    </location>
</feature>
<dbReference type="InterPro" id="IPR020846">
    <property type="entry name" value="MFS_dom"/>
</dbReference>
<evidence type="ECO:0000256" key="2">
    <source>
        <dbReference type="ARBA" id="ARBA00022692"/>
    </source>
</evidence>
<protein>
    <recommendedName>
        <fullName evidence="6">Major facilitator superfamily (MFS) profile domain-containing protein</fullName>
    </recommendedName>
</protein>
<dbReference type="Proteomes" id="UP000185596">
    <property type="component" value="Unassembled WGS sequence"/>
</dbReference>
<feature type="transmembrane region" description="Helical" evidence="5">
    <location>
        <begin position="7"/>
        <end position="25"/>
    </location>
</feature>
<dbReference type="Pfam" id="PF07690">
    <property type="entry name" value="MFS_1"/>
    <property type="match status" value="1"/>
</dbReference>
<evidence type="ECO:0000256" key="3">
    <source>
        <dbReference type="ARBA" id="ARBA00022989"/>
    </source>
</evidence>
<accession>A0A1Q8CAF9</accession>
<reference evidence="7 8" key="1">
    <citation type="submission" date="2016-12" db="EMBL/GenBank/DDBJ databases">
        <title>The draft genome sequence of Actinophytocola sp. 11-183.</title>
        <authorList>
            <person name="Wang W."/>
            <person name="Yuan L."/>
        </authorList>
    </citation>
    <scope>NUCLEOTIDE SEQUENCE [LARGE SCALE GENOMIC DNA]</scope>
    <source>
        <strain evidence="7 8">11-183</strain>
    </source>
</reference>
<feature type="transmembrane region" description="Helical" evidence="5">
    <location>
        <begin position="173"/>
        <end position="190"/>
    </location>
</feature>
<evidence type="ECO:0000256" key="4">
    <source>
        <dbReference type="ARBA" id="ARBA00023136"/>
    </source>
</evidence>
<evidence type="ECO:0000256" key="1">
    <source>
        <dbReference type="ARBA" id="ARBA00004651"/>
    </source>
</evidence>
<dbReference type="SUPFAM" id="SSF103473">
    <property type="entry name" value="MFS general substrate transporter"/>
    <property type="match status" value="1"/>
</dbReference>
<organism evidence="7 8">
    <name type="scientific">Actinophytocola xanthii</name>
    <dbReference type="NCBI Taxonomy" id="1912961"/>
    <lineage>
        <taxon>Bacteria</taxon>
        <taxon>Bacillati</taxon>
        <taxon>Actinomycetota</taxon>
        <taxon>Actinomycetes</taxon>
        <taxon>Pseudonocardiales</taxon>
        <taxon>Pseudonocardiaceae</taxon>
    </lineage>
</organism>
<feature type="transmembrane region" description="Helical" evidence="5">
    <location>
        <begin position="104"/>
        <end position="126"/>
    </location>
</feature>
<evidence type="ECO:0000259" key="6">
    <source>
        <dbReference type="PROSITE" id="PS50850"/>
    </source>
</evidence>
<comment type="subcellular location">
    <subcellularLocation>
        <location evidence="1">Cell membrane</location>
        <topology evidence="1">Multi-pass membrane protein</topology>
    </subcellularLocation>
</comment>
<dbReference type="PANTHER" id="PTHR23542:SF1">
    <property type="entry name" value="MAJOR FACILITATOR SUPERFAMILY (MFS) PROFILE DOMAIN-CONTAINING PROTEIN"/>
    <property type="match status" value="1"/>
</dbReference>
<evidence type="ECO:0000256" key="5">
    <source>
        <dbReference type="SAM" id="Phobius"/>
    </source>
</evidence>
<keyword evidence="3 5" id="KW-1133">Transmembrane helix</keyword>
<proteinExistence type="predicted"/>
<keyword evidence="2 5" id="KW-0812">Transmembrane</keyword>
<feature type="transmembrane region" description="Helical" evidence="5">
    <location>
        <begin position="45"/>
        <end position="66"/>
    </location>
</feature>
<dbReference type="Gene3D" id="1.20.1250.20">
    <property type="entry name" value="MFS general substrate transporter like domains"/>
    <property type="match status" value="1"/>
</dbReference>
<dbReference type="EMBL" id="MSIE01000069">
    <property type="protein sequence ID" value="OLF11312.1"/>
    <property type="molecule type" value="Genomic_DNA"/>
</dbReference>
<dbReference type="STRING" id="1912961.BU204_30710"/>
<dbReference type="AlphaFoldDB" id="A0A1Q8CAF9"/>
<name>A0A1Q8CAF9_9PSEU</name>
<feature type="transmembrane region" description="Helical" evidence="5">
    <location>
        <begin position="78"/>
        <end position="98"/>
    </location>
</feature>
<dbReference type="InterPro" id="IPR036259">
    <property type="entry name" value="MFS_trans_sf"/>
</dbReference>
<feature type="domain" description="Major facilitator superfamily (MFS) profile" evidence="6">
    <location>
        <begin position="209"/>
        <end position="412"/>
    </location>
</feature>
<comment type="caution">
    <text evidence="7">The sequence shown here is derived from an EMBL/GenBank/DDBJ whole genome shotgun (WGS) entry which is preliminary data.</text>
</comment>
<feature type="transmembrane region" description="Helical" evidence="5">
    <location>
        <begin position="244"/>
        <end position="266"/>
    </location>
</feature>
<sequence>MGIYRTLLTIPGATPFVLSGFLARMPMSMRLLGCQLLVTAATDSYALGGAVSATLGVATAVGQPVLARLADRGGQRPVIRGSLLGHVVGVLGLIALVAAGAPVWTYFTGAALVGVTSLPYGSLVRARWAALLDDAAQLRGAYALEAVLDEIIYIIGPLMVVLLATYLLPSAGLWSALVLMVVGGLVLAGLRGTEPPHGPPDPATGGRVLAIPGMRVIVVLYFGIGTLLGSSDLAMIAFADRLGAPGAAGVMLALMCLASMVAGIVFGSRSWRLSQPRLVLLAIAALFVLFLPLLLAASVPVMIGCAVVAGLGISPVLVSSSQLIATLVPRSSMTTGFAYTASAAVLGMSAGTAVAGSLVDSHGDRWAFAFSVAVAGAAVLVVALGQRLLHEPAVPAVGRVPVPSAAAEVEPR</sequence>
<evidence type="ECO:0000313" key="7">
    <source>
        <dbReference type="EMBL" id="OLF11312.1"/>
    </source>
</evidence>
<gene>
    <name evidence="7" type="ORF">BU204_30710</name>
</gene>
<dbReference type="PROSITE" id="PS50850">
    <property type="entry name" value="MFS"/>
    <property type="match status" value="1"/>
</dbReference>
<evidence type="ECO:0000313" key="8">
    <source>
        <dbReference type="Proteomes" id="UP000185596"/>
    </source>
</evidence>
<dbReference type="GO" id="GO:0005886">
    <property type="term" value="C:plasma membrane"/>
    <property type="evidence" value="ECO:0007669"/>
    <property type="project" value="UniProtKB-SubCell"/>
</dbReference>
<feature type="transmembrane region" description="Helical" evidence="5">
    <location>
        <begin position="301"/>
        <end position="325"/>
    </location>
</feature>
<dbReference type="GO" id="GO:0022857">
    <property type="term" value="F:transmembrane transporter activity"/>
    <property type="evidence" value="ECO:0007669"/>
    <property type="project" value="InterPro"/>
</dbReference>
<feature type="transmembrane region" description="Helical" evidence="5">
    <location>
        <begin position="365"/>
        <end position="384"/>
    </location>
</feature>
<keyword evidence="8" id="KW-1185">Reference proteome</keyword>
<feature type="transmembrane region" description="Helical" evidence="5">
    <location>
        <begin position="147"/>
        <end position="167"/>
    </location>
</feature>